<keyword evidence="3" id="KW-0479">Metal-binding</keyword>
<keyword evidence="10" id="KW-1185">Reference proteome</keyword>
<dbReference type="SUPFAM" id="SSF57850">
    <property type="entry name" value="RING/U-box"/>
    <property type="match status" value="1"/>
</dbReference>
<protein>
    <recommendedName>
        <fullName evidence="8">RING-type domain-containing protein</fullName>
    </recommendedName>
</protein>
<dbReference type="InterPro" id="IPR047546">
    <property type="entry name" value="Rcat_RBR_RNF216"/>
</dbReference>
<keyword evidence="7" id="KW-0862">Zinc</keyword>
<evidence type="ECO:0000256" key="6">
    <source>
        <dbReference type="ARBA" id="ARBA00022786"/>
    </source>
</evidence>
<keyword evidence="5" id="KW-0863">Zinc-finger</keyword>
<dbReference type="InterPro" id="IPR051628">
    <property type="entry name" value="LUBAC_E3_Ligases"/>
</dbReference>
<evidence type="ECO:0000313" key="10">
    <source>
        <dbReference type="Proteomes" id="UP001159042"/>
    </source>
</evidence>
<proteinExistence type="predicted"/>
<evidence type="ECO:0000256" key="3">
    <source>
        <dbReference type="ARBA" id="ARBA00022723"/>
    </source>
</evidence>
<dbReference type="GO" id="GO:0016740">
    <property type="term" value="F:transferase activity"/>
    <property type="evidence" value="ECO:0007669"/>
    <property type="project" value="UniProtKB-KW"/>
</dbReference>
<dbReference type="InterPro" id="IPR002867">
    <property type="entry name" value="IBR_dom"/>
</dbReference>
<dbReference type="Proteomes" id="UP001159042">
    <property type="component" value="Unassembled WGS sequence"/>
</dbReference>
<dbReference type="CDD" id="cd20339">
    <property type="entry name" value="BRcat_RBR_RNF216"/>
    <property type="match status" value="1"/>
</dbReference>
<comment type="caution">
    <text evidence="9">The sequence shown here is derived from an EMBL/GenBank/DDBJ whole genome shotgun (WGS) entry which is preliminary data.</text>
</comment>
<evidence type="ECO:0000259" key="8">
    <source>
        <dbReference type="PROSITE" id="PS51873"/>
    </source>
</evidence>
<evidence type="ECO:0000256" key="2">
    <source>
        <dbReference type="ARBA" id="ARBA00022679"/>
    </source>
</evidence>
<dbReference type="PROSITE" id="PS51873">
    <property type="entry name" value="TRIAD"/>
    <property type="match status" value="1"/>
</dbReference>
<evidence type="ECO:0000256" key="5">
    <source>
        <dbReference type="ARBA" id="ARBA00022771"/>
    </source>
</evidence>
<dbReference type="PANTHER" id="PTHR22770:SF47">
    <property type="entry name" value="E3 UBIQUITIN-PROTEIN LIGASE RNF216"/>
    <property type="match status" value="1"/>
</dbReference>
<dbReference type="Pfam" id="PF26200">
    <property type="entry name" value="Rcat_RNF216"/>
    <property type="match status" value="1"/>
</dbReference>
<dbReference type="SMART" id="SM00647">
    <property type="entry name" value="IBR"/>
    <property type="match status" value="2"/>
</dbReference>
<keyword evidence="2" id="KW-0808">Transferase</keyword>
<comment type="pathway">
    <text evidence="1">Protein modification; protein ubiquitination.</text>
</comment>
<gene>
    <name evidence="9" type="ORF">NQ315_001292</name>
</gene>
<keyword evidence="4" id="KW-0677">Repeat</keyword>
<feature type="domain" description="RING-type" evidence="8">
    <location>
        <begin position="330"/>
        <end position="539"/>
    </location>
</feature>
<dbReference type="InterPro" id="IPR044066">
    <property type="entry name" value="TRIAD_supradom"/>
</dbReference>
<evidence type="ECO:0000256" key="7">
    <source>
        <dbReference type="ARBA" id="ARBA00022833"/>
    </source>
</evidence>
<dbReference type="GO" id="GO:0008270">
    <property type="term" value="F:zinc ion binding"/>
    <property type="evidence" value="ECO:0007669"/>
    <property type="project" value="UniProtKB-KW"/>
</dbReference>
<dbReference type="InterPro" id="IPR047545">
    <property type="entry name" value="BRcat_RBR_RNF216"/>
</dbReference>
<name>A0AAV8WF83_9CUCU</name>
<accession>A0AAV8WF83</accession>
<dbReference type="EMBL" id="JANEYG010000002">
    <property type="protein sequence ID" value="KAJ8925111.1"/>
    <property type="molecule type" value="Genomic_DNA"/>
</dbReference>
<evidence type="ECO:0000256" key="1">
    <source>
        <dbReference type="ARBA" id="ARBA00004906"/>
    </source>
</evidence>
<dbReference type="CDD" id="cd20353">
    <property type="entry name" value="Rcat_RBR_RNF216"/>
    <property type="match status" value="1"/>
</dbReference>
<reference evidence="9 10" key="1">
    <citation type="journal article" date="2023" name="Insect Mol. Biol.">
        <title>Genome sequencing provides insights into the evolution of gene families encoding plant cell wall-degrading enzymes in longhorned beetles.</title>
        <authorList>
            <person name="Shin N.R."/>
            <person name="Okamura Y."/>
            <person name="Kirsch R."/>
            <person name="Pauchet Y."/>
        </authorList>
    </citation>
    <scope>NUCLEOTIDE SEQUENCE [LARGE SCALE GENOMIC DNA]</scope>
    <source>
        <strain evidence="9">EAD_L_NR</strain>
    </source>
</reference>
<organism evidence="9 10">
    <name type="scientific">Exocentrus adspersus</name>
    <dbReference type="NCBI Taxonomy" id="1586481"/>
    <lineage>
        <taxon>Eukaryota</taxon>
        <taxon>Metazoa</taxon>
        <taxon>Ecdysozoa</taxon>
        <taxon>Arthropoda</taxon>
        <taxon>Hexapoda</taxon>
        <taxon>Insecta</taxon>
        <taxon>Pterygota</taxon>
        <taxon>Neoptera</taxon>
        <taxon>Endopterygota</taxon>
        <taxon>Coleoptera</taxon>
        <taxon>Polyphaga</taxon>
        <taxon>Cucujiformia</taxon>
        <taxon>Chrysomeloidea</taxon>
        <taxon>Cerambycidae</taxon>
        <taxon>Lamiinae</taxon>
        <taxon>Acanthocinini</taxon>
        <taxon>Exocentrus</taxon>
    </lineage>
</organism>
<evidence type="ECO:0000256" key="4">
    <source>
        <dbReference type="ARBA" id="ARBA00022737"/>
    </source>
</evidence>
<dbReference type="AlphaFoldDB" id="A0AAV8WF83"/>
<keyword evidence="6" id="KW-0833">Ubl conjugation pathway</keyword>
<dbReference type="Gene3D" id="1.20.120.1750">
    <property type="match status" value="1"/>
</dbReference>
<evidence type="ECO:0000313" key="9">
    <source>
        <dbReference type="EMBL" id="KAJ8925111.1"/>
    </source>
</evidence>
<sequence length="578" mass="67066">MDPFEPQRAQPPEEQYANVLRQMFPGVTDEIVYDVINIVEEDDPAASYLAKMAKMQNLMSGYGAWGPLPATISEDMVDLYYKNLMEIFPDADPDFMLEFCREQPAAMLDLDAAVQRLVTEGYDRVELDPLLIWEQLKDALPDADPSYLKKEAVRLVSLPQQELHLFLQQAIETNDYPTMKEYLQNKKEQDDLAVYKQFDVDKFLEIFPNPDKEFNSPDRVNALNENSTKEEAEYALTFLYNNYGFVRKKYIDMVFKYRKANLVECCERLDKLGKNMRKARAQEQYKADIKNVALLQEIAYLKHRKLIKRVLKLRDEDYKLLREEARTYNLLQQCQCCFEEELIPEECYFCMKGCVFCKQCVKAGTENAIGDGDLRFPCFNNCDSEFSFQTLQMVLSNKTLEKLVQKIASEEAKKANIQGLETCPFCDFAMILPENEKIFKCINQDCLVESCRRCRHKSHVPLRCEEIEYDEDVRRRTYIENKMTEALTRTCHSCKKVFVKDNGCNKMTCQCGAMQCYLCGAAVDNYKHFGANSCALFSNDNEVNLQRVMSGAQDAKRELGDVEIKFDPSKDIQKFYNA</sequence>
<dbReference type="PANTHER" id="PTHR22770">
    <property type="entry name" value="UBIQUITIN CONJUGATING ENZYME 7 INTERACTING PROTEIN-RELATED"/>
    <property type="match status" value="1"/>
</dbReference>